<keyword evidence="3" id="KW-1185">Reference proteome</keyword>
<evidence type="ECO:0000313" key="2">
    <source>
        <dbReference type="EMBL" id="RSH95786.1"/>
    </source>
</evidence>
<sequence>MFVRSLPASQTIWTGGPNYLVLPELAPLEAIRPPMTNPKFGKAISASSLSVIPKMRPDKWGPAVSLPAFEPMGGMVEMSRFADIVSSDENLKLFGAFTNFAAPATAMELSLWTATSSVRVRLRSELSPDSPTHLCHKSGDLALAERARRGSTDSKRGRAGSQRPKLRQGSACDFCRR</sequence>
<proteinExistence type="predicted"/>
<dbReference type="AlphaFoldDB" id="A0A427YXH8"/>
<evidence type="ECO:0000313" key="3">
    <source>
        <dbReference type="Proteomes" id="UP000279259"/>
    </source>
</evidence>
<protein>
    <submittedName>
        <fullName evidence="2">Uncharacterized protein</fullName>
    </submittedName>
</protein>
<accession>A0A427YXH8</accession>
<organism evidence="2 3">
    <name type="scientific">Saitozyma podzolica</name>
    <dbReference type="NCBI Taxonomy" id="1890683"/>
    <lineage>
        <taxon>Eukaryota</taxon>
        <taxon>Fungi</taxon>
        <taxon>Dikarya</taxon>
        <taxon>Basidiomycota</taxon>
        <taxon>Agaricomycotina</taxon>
        <taxon>Tremellomycetes</taxon>
        <taxon>Tremellales</taxon>
        <taxon>Trimorphomycetaceae</taxon>
        <taxon>Saitozyma</taxon>
    </lineage>
</organism>
<evidence type="ECO:0000256" key="1">
    <source>
        <dbReference type="SAM" id="MobiDB-lite"/>
    </source>
</evidence>
<dbReference type="EMBL" id="RSCD01000001">
    <property type="protein sequence ID" value="RSH95786.1"/>
    <property type="molecule type" value="Genomic_DNA"/>
</dbReference>
<comment type="caution">
    <text evidence="2">The sequence shown here is derived from an EMBL/GenBank/DDBJ whole genome shotgun (WGS) entry which is preliminary data.</text>
</comment>
<dbReference type="Proteomes" id="UP000279259">
    <property type="component" value="Unassembled WGS sequence"/>
</dbReference>
<gene>
    <name evidence="2" type="ORF">EHS25_000878</name>
</gene>
<name>A0A427YXH8_9TREE</name>
<reference evidence="2 3" key="1">
    <citation type="submission" date="2018-11" db="EMBL/GenBank/DDBJ databases">
        <title>Genome sequence of Saitozyma podzolica DSM 27192.</title>
        <authorList>
            <person name="Aliyu H."/>
            <person name="Gorte O."/>
            <person name="Ochsenreither K."/>
        </authorList>
    </citation>
    <scope>NUCLEOTIDE SEQUENCE [LARGE SCALE GENOMIC DNA]</scope>
    <source>
        <strain evidence="2 3">DSM 27192</strain>
    </source>
</reference>
<feature type="compositionally biased region" description="Basic and acidic residues" evidence="1">
    <location>
        <begin position="145"/>
        <end position="156"/>
    </location>
</feature>
<feature type="region of interest" description="Disordered" evidence="1">
    <location>
        <begin position="145"/>
        <end position="169"/>
    </location>
</feature>